<dbReference type="EMBL" id="CAJOBR010034155">
    <property type="protein sequence ID" value="CAF5005884.1"/>
    <property type="molecule type" value="Genomic_DNA"/>
</dbReference>
<proteinExistence type="predicted"/>
<gene>
    <name evidence="1" type="ORF">QYT958_LOCUS38610</name>
</gene>
<dbReference type="Proteomes" id="UP000663848">
    <property type="component" value="Unassembled WGS sequence"/>
</dbReference>
<organism evidence="1 2">
    <name type="scientific">Rotaria socialis</name>
    <dbReference type="NCBI Taxonomy" id="392032"/>
    <lineage>
        <taxon>Eukaryota</taxon>
        <taxon>Metazoa</taxon>
        <taxon>Spiralia</taxon>
        <taxon>Gnathifera</taxon>
        <taxon>Rotifera</taxon>
        <taxon>Eurotatoria</taxon>
        <taxon>Bdelloidea</taxon>
        <taxon>Philodinida</taxon>
        <taxon>Philodinidae</taxon>
        <taxon>Rotaria</taxon>
    </lineage>
</organism>
<accession>A0A822ANH9</accession>
<protein>
    <submittedName>
        <fullName evidence="1">Uncharacterized protein</fullName>
    </submittedName>
</protein>
<reference evidence="1" key="1">
    <citation type="submission" date="2021-02" db="EMBL/GenBank/DDBJ databases">
        <authorList>
            <person name="Nowell W R."/>
        </authorList>
    </citation>
    <scope>NUCLEOTIDE SEQUENCE</scope>
</reference>
<name>A0A822ANH9_9BILA</name>
<comment type="caution">
    <text evidence="1">The sequence shown here is derived from an EMBL/GenBank/DDBJ whole genome shotgun (WGS) entry which is preliminary data.</text>
</comment>
<dbReference type="AlphaFoldDB" id="A0A822ANH9"/>
<sequence>QSRIRTHMEDRETSERKTDNLYKKLQELFSQLSVTLGTDYGQPTTATFDKVMSRVIAAIQFSSTVRLITENSYVDRSRICHPLIPMFLTSLSCIIPNSQNCES</sequence>
<feature type="non-terminal residue" evidence="1">
    <location>
        <position position="1"/>
    </location>
</feature>
<evidence type="ECO:0000313" key="2">
    <source>
        <dbReference type="Proteomes" id="UP000663848"/>
    </source>
</evidence>
<evidence type="ECO:0000313" key="1">
    <source>
        <dbReference type="EMBL" id="CAF5005884.1"/>
    </source>
</evidence>